<comment type="caution">
    <text evidence="1">The sequence shown here is derived from an EMBL/GenBank/DDBJ whole genome shotgun (WGS) entry which is preliminary data.</text>
</comment>
<dbReference type="EMBL" id="JYDR01000169">
    <property type="protein sequence ID" value="KRY66446.1"/>
    <property type="molecule type" value="Genomic_DNA"/>
</dbReference>
<gene>
    <name evidence="1" type="ORF">T4A_2622</name>
</gene>
<organism evidence="1 2">
    <name type="scientific">Trichinella pseudospiralis</name>
    <name type="common">Parasitic roundworm</name>
    <dbReference type="NCBI Taxonomy" id="6337"/>
    <lineage>
        <taxon>Eukaryota</taxon>
        <taxon>Metazoa</taxon>
        <taxon>Ecdysozoa</taxon>
        <taxon>Nematoda</taxon>
        <taxon>Enoplea</taxon>
        <taxon>Dorylaimia</taxon>
        <taxon>Trichinellida</taxon>
        <taxon>Trichinellidae</taxon>
        <taxon>Trichinella</taxon>
    </lineage>
</organism>
<name>A0A0V1DXV5_TRIPS</name>
<dbReference type="AlphaFoldDB" id="A0A0V1DXV5"/>
<protein>
    <submittedName>
        <fullName evidence="1">Uncharacterized protein</fullName>
    </submittedName>
</protein>
<proteinExistence type="predicted"/>
<evidence type="ECO:0000313" key="2">
    <source>
        <dbReference type="Proteomes" id="UP000054632"/>
    </source>
</evidence>
<dbReference type="Proteomes" id="UP000054632">
    <property type="component" value="Unassembled WGS sequence"/>
</dbReference>
<reference evidence="1 2" key="1">
    <citation type="submission" date="2015-01" db="EMBL/GenBank/DDBJ databases">
        <title>Evolution of Trichinella species and genotypes.</title>
        <authorList>
            <person name="Korhonen P.K."/>
            <person name="Edoardo P."/>
            <person name="Giuseppe L.R."/>
            <person name="Gasser R.B."/>
        </authorList>
    </citation>
    <scope>NUCLEOTIDE SEQUENCE [LARGE SCALE GENOMIC DNA]</scope>
    <source>
        <strain evidence="1">ISS13</strain>
    </source>
</reference>
<accession>A0A0V1DXV5</accession>
<sequence length="103" mass="11814">MLSRKHLFRNISNQDNLPNQKPLSILECLLFVNPTFPYLASYYLISFFSGNYYASVCRLKSSLVLSLPRSAADLFFKMKSEVLLRECSECIKMSADSLISLDF</sequence>
<evidence type="ECO:0000313" key="1">
    <source>
        <dbReference type="EMBL" id="KRY66446.1"/>
    </source>
</evidence>